<evidence type="ECO:0008006" key="4">
    <source>
        <dbReference type="Google" id="ProtNLM"/>
    </source>
</evidence>
<gene>
    <name evidence="2" type="ORF">SEUCBS140593_002451</name>
</gene>
<dbReference type="CDD" id="cd00161">
    <property type="entry name" value="beta-trefoil_Ricin-like"/>
    <property type="match status" value="1"/>
</dbReference>
<name>A0ABP0B7C6_9PEZI</name>
<evidence type="ECO:0000256" key="1">
    <source>
        <dbReference type="SAM" id="SignalP"/>
    </source>
</evidence>
<dbReference type="PROSITE" id="PS50231">
    <property type="entry name" value="RICIN_B_LECTIN"/>
    <property type="match status" value="2"/>
</dbReference>
<proteinExistence type="predicted"/>
<keyword evidence="1" id="KW-0732">Signal</keyword>
<feature type="signal peptide" evidence="1">
    <location>
        <begin position="1"/>
        <end position="20"/>
    </location>
</feature>
<dbReference type="SUPFAM" id="SSF50370">
    <property type="entry name" value="Ricin B-like lectins"/>
    <property type="match status" value="2"/>
</dbReference>
<keyword evidence="3" id="KW-1185">Reference proteome</keyword>
<sequence>MTRALLLLAASFSWSSLTTAKHVNVPLLPRTVTSLDASAVAEAQPRDYTATRAFSNVQITTSDGRCLFVDKLSGDFRENLTPIQVAACGSTDGQGWDIITSGKHNNVANSALIVSTLTEACFNFDPRRAAGNQVLLFSCGGRADGGGDVTNSQLFSFNGTAGPIPFEPENQPGSCLTVKGDVIDIANCDSTDPNQSFVFGGAAASVLTTVASAVASTTTAAAESSSSAAALAATSSVATTLPSALHTESACVGRTRTVVMTVTASASSSSSGSGGVALGAADADSVSSSAAAVGTGGAAAVTGTATAILQPSSAVPVSRGGELSPSAAAEANPVDTTATRNITNVTIRAPNGQCLFVDPTAGDFRENLIPISLVDCSGTPNERWDIITAGTHNDVPGTALIVSKLTNGCVSFDGRRATNDTVNIFSCGGRADGTGQTNADQLMPFIGAFSFAFAPSGENGNVCILPGDDNTRLISGVCPTNGAQLFAVFP</sequence>
<feature type="chain" id="PRO_5045626911" description="Ricin B lectin domain-containing protein" evidence="1">
    <location>
        <begin position="21"/>
        <end position="490"/>
    </location>
</feature>
<comment type="caution">
    <text evidence="2">The sequence shown here is derived from an EMBL/GenBank/DDBJ whole genome shotgun (WGS) entry which is preliminary data.</text>
</comment>
<dbReference type="Proteomes" id="UP001642482">
    <property type="component" value="Unassembled WGS sequence"/>
</dbReference>
<protein>
    <recommendedName>
        <fullName evidence="4">Ricin B lectin domain-containing protein</fullName>
    </recommendedName>
</protein>
<evidence type="ECO:0000313" key="2">
    <source>
        <dbReference type="EMBL" id="CAK7215204.1"/>
    </source>
</evidence>
<evidence type="ECO:0000313" key="3">
    <source>
        <dbReference type="Proteomes" id="UP001642482"/>
    </source>
</evidence>
<organism evidence="2 3">
    <name type="scientific">Sporothrix eucalyptigena</name>
    <dbReference type="NCBI Taxonomy" id="1812306"/>
    <lineage>
        <taxon>Eukaryota</taxon>
        <taxon>Fungi</taxon>
        <taxon>Dikarya</taxon>
        <taxon>Ascomycota</taxon>
        <taxon>Pezizomycotina</taxon>
        <taxon>Sordariomycetes</taxon>
        <taxon>Sordariomycetidae</taxon>
        <taxon>Ophiostomatales</taxon>
        <taxon>Ophiostomataceae</taxon>
        <taxon>Sporothrix</taxon>
    </lineage>
</organism>
<accession>A0ABP0B7C6</accession>
<dbReference type="InterPro" id="IPR035992">
    <property type="entry name" value="Ricin_B-like_lectins"/>
</dbReference>
<dbReference type="EMBL" id="CAWUHD010000016">
    <property type="protein sequence ID" value="CAK7215204.1"/>
    <property type="molecule type" value="Genomic_DNA"/>
</dbReference>
<reference evidence="2 3" key="1">
    <citation type="submission" date="2024-01" db="EMBL/GenBank/DDBJ databases">
        <authorList>
            <person name="Allen C."/>
            <person name="Tagirdzhanova G."/>
        </authorList>
    </citation>
    <scope>NUCLEOTIDE SEQUENCE [LARGE SCALE GENOMIC DNA]</scope>
</reference>
<dbReference type="Gene3D" id="2.80.10.50">
    <property type="match status" value="2"/>
</dbReference>